<dbReference type="AlphaFoldDB" id="A0AA86QMW6"/>
<dbReference type="EMBL" id="CATOUU010000355">
    <property type="protein sequence ID" value="CAI9926016.1"/>
    <property type="molecule type" value="Genomic_DNA"/>
</dbReference>
<dbReference type="InterPro" id="IPR009057">
    <property type="entry name" value="Homeodomain-like_sf"/>
</dbReference>
<dbReference type="InterPro" id="IPR001005">
    <property type="entry name" value="SANT/Myb"/>
</dbReference>
<evidence type="ECO:0000313" key="3">
    <source>
        <dbReference type="EMBL" id="CAI9926016.1"/>
    </source>
</evidence>
<evidence type="ECO:0000313" key="7">
    <source>
        <dbReference type="Proteomes" id="UP001642409"/>
    </source>
</evidence>
<protein>
    <submittedName>
        <fullName evidence="4">Myb-like DNA-binding domain-containing protein</fullName>
    </submittedName>
    <submittedName>
        <fullName evidence="5">Myb-like_DNA-binding domain-containing protein</fullName>
    </submittedName>
</protein>
<keyword evidence="4" id="KW-0238">DNA-binding</keyword>
<dbReference type="Proteomes" id="UP001642409">
    <property type="component" value="Unassembled WGS sequence"/>
</dbReference>
<keyword evidence="7" id="KW-1185">Reference proteome</keyword>
<proteinExistence type="predicted"/>
<dbReference type="SUPFAM" id="SSF46689">
    <property type="entry name" value="Homeodomain-like"/>
    <property type="match status" value="1"/>
</dbReference>
<evidence type="ECO:0000313" key="6">
    <source>
        <dbReference type="EMBL" id="CAL6107948.1"/>
    </source>
</evidence>
<comment type="caution">
    <text evidence="4">The sequence shown here is derived from an EMBL/GenBank/DDBJ whole genome shotgun (WGS) entry which is preliminary data.</text>
</comment>
<organism evidence="4">
    <name type="scientific">Hexamita inflata</name>
    <dbReference type="NCBI Taxonomy" id="28002"/>
    <lineage>
        <taxon>Eukaryota</taxon>
        <taxon>Metamonada</taxon>
        <taxon>Diplomonadida</taxon>
        <taxon>Hexamitidae</taxon>
        <taxon>Hexamitinae</taxon>
        <taxon>Hexamita</taxon>
    </lineage>
</organism>
<dbReference type="SMART" id="SM00717">
    <property type="entry name" value="SANT"/>
    <property type="match status" value="1"/>
</dbReference>
<evidence type="ECO:0000313" key="5">
    <source>
        <dbReference type="EMBL" id="CAL6029934.1"/>
    </source>
</evidence>
<feature type="domain" description="Myb-like" evidence="2">
    <location>
        <begin position="2"/>
        <end position="51"/>
    </location>
</feature>
<reference evidence="4" key="1">
    <citation type="submission" date="2023-06" db="EMBL/GenBank/DDBJ databases">
        <authorList>
            <person name="Kurt Z."/>
        </authorList>
    </citation>
    <scope>NUCLEOTIDE SEQUENCE</scope>
</reference>
<dbReference type="EMBL" id="CAXDID020000643">
    <property type="protein sequence ID" value="CAL6107948.1"/>
    <property type="molecule type" value="Genomic_DNA"/>
</dbReference>
<feature type="compositionally biased region" description="Polar residues" evidence="1">
    <location>
        <begin position="60"/>
        <end position="87"/>
    </location>
</feature>
<dbReference type="Gene3D" id="1.10.10.60">
    <property type="entry name" value="Homeodomain-like"/>
    <property type="match status" value="1"/>
</dbReference>
<evidence type="ECO:0000256" key="1">
    <source>
        <dbReference type="SAM" id="MobiDB-lite"/>
    </source>
</evidence>
<name>A0AA86QMW6_9EUKA</name>
<dbReference type="EMBL" id="CAXDID020000113">
    <property type="protein sequence ID" value="CAL6029934.1"/>
    <property type="molecule type" value="Genomic_DNA"/>
</dbReference>
<gene>
    <name evidence="3" type="ORF">HINF_LOCUS13661</name>
    <name evidence="5" type="ORF">HINF_LOCUS32811</name>
    <name evidence="4" type="ORF">HINF_LOCUS50254</name>
    <name evidence="6" type="ORF">HINF_LOCUS74732</name>
</gene>
<dbReference type="GO" id="GO:0003677">
    <property type="term" value="F:DNA binding"/>
    <property type="evidence" value="ECO:0007669"/>
    <property type="project" value="UniProtKB-KW"/>
</dbReference>
<reference evidence="5 7" key="2">
    <citation type="submission" date="2024-07" db="EMBL/GenBank/DDBJ databases">
        <authorList>
            <person name="Akdeniz Z."/>
        </authorList>
    </citation>
    <scope>NUCLEOTIDE SEQUENCE [LARGE SCALE GENOMIC DNA]</scope>
</reference>
<evidence type="ECO:0000313" key="4">
    <source>
        <dbReference type="EMBL" id="CAI9962609.1"/>
    </source>
</evidence>
<feature type="region of interest" description="Disordered" evidence="1">
    <location>
        <begin position="59"/>
        <end position="88"/>
    </location>
</feature>
<sequence length="105" mass="12400">MPYHNWTKQEINLLSSAVKKHGLKWEIIQNNYFPEFNTISVKNKYYAVTHEILKRRKDNAQNAQSATQDKQIVNKTQQQAKNESNTLSEDDILQQIRMILDQPQQ</sequence>
<evidence type="ECO:0000259" key="2">
    <source>
        <dbReference type="SMART" id="SM00717"/>
    </source>
</evidence>
<dbReference type="EMBL" id="CATOUU010000959">
    <property type="protein sequence ID" value="CAI9962609.1"/>
    <property type="molecule type" value="Genomic_DNA"/>
</dbReference>
<accession>A0AA86QMW6</accession>